<evidence type="ECO:0000256" key="2">
    <source>
        <dbReference type="ARBA" id="ARBA00023157"/>
    </source>
</evidence>
<evidence type="ECO:0000256" key="1">
    <source>
        <dbReference type="ARBA" id="ARBA00022729"/>
    </source>
</evidence>
<gene>
    <name evidence="6" type="ORF">CARUB_v10028352mg</name>
</gene>
<dbReference type="InterPro" id="IPR006501">
    <property type="entry name" value="Pectinesterase_inhib_dom"/>
</dbReference>
<comment type="similarity">
    <text evidence="3">Belongs to the PMEI family.</text>
</comment>
<evidence type="ECO:0000313" key="6">
    <source>
        <dbReference type="EMBL" id="EOA15003.1"/>
    </source>
</evidence>
<evidence type="ECO:0000313" key="7">
    <source>
        <dbReference type="Proteomes" id="UP000029121"/>
    </source>
</evidence>
<reference evidence="7" key="1">
    <citation type="journal article" date="2013" name="Nat. Genet.">
        <title>The Capsella rubella genome and the genomic consequences of rapid mating system evolution.</title>
        <authorList>
            <person name="Slotte T."/>
            <person name="Hazzouri K.M."/>
            <person name="Agren J.A."/>
            <person name="Koenig D."/>
            <person name="Maumus F."/>
            <person name="Guo Y.L."/>
            <person name="Steige K."/>
            <person name="Platts A.E."/>
            <person name="Escobar J.S."/>
            <person name="Newman L.K."/>
            <person name="Wang W."/>
            <person name="Mandakova T."/>
            <person name="Vello E."/>
            <person name="Smith L.M."/>
            <person name="Henz S.R."/>
            <person name="Steffen J."/>
            <person name="Takuno S."/>
            <person name="Brandvain Y."/>
            <person name="Coop G."/>
            <person name="Andolfatto P."/>
            <person name="Hu T.T."/>
            <person name="Blanchette M."/>
            <person name="Clark R.M."/>
            <person name="Quesneville H."/>
            <person name="Nordborg M."/>
            <person name="Gaut B.S."/>
            <person name="Lysak M.A."/>
            <person name="Jenkins J."/>
            <person name="Grimwood J."/>
            <person name="Chapman J."/>
            <person name="Prochnik S."/>
            <person name="Shu S."/>
            <person name="Rokhsar D."/>
            <person name="Schmutz J."/>
            <person name="Weigel D."/>
            <person name="Wright S.I."/>
        </authorList>
    </citation>
    <scope>NUCLEOTIDE SEQUENCE [LARGE SCALE GENOMIC DNA]</scope>
    <source>
        <strain evidence="7">cv. Monte Gargano</strain>
    </source>
</reference>
<organism evidence="6 7">
    <name type="scientific">Capsella rubella</name>
    <dbReference type="NCBI Taxonomy" id="81985"/>
    <lineage>
        <taxon>Eukaryota</taxon>
        <taxon>Viridiplantae</taxon>
        <taxon>Streptophyta</taxon>
        <taxon>Embryophyta</taxon>
        <taxon>Tracheophyta</taxon>
        <taxon>Spermatophyta</taxon>
        <taxon>Magnoliopsida</taxon>
        <taxon>eudicotyledons</taxon>
        <taxon>Gunneridae</taxon>
        <taxon>Pentapetalae</taxon>
        <taxon>rosids</taxon>
        <taxon>malvids</taxon>
        <taxon>Brassicales</taxon>
        <taxon>Brassicaceae</taxon>
        <taxon>Camelineae</taxon>
        <taxon>Capsella</taxon>
    </lineage>
</organism>
<dbReference type="PANTHER" id="PTHR36710:SF17">
    <property type="entry name" value="PLANT INVERTASE_PECTIN METHYLESTERASE INHIBITOR SUPERFAMILY PROTEIN"/>
    <property type="match status" value="1"/>
</dbReference>
<evidence type="ECO:0000259" key="5">
    <source>
        <dbReference type="SMART" id="SM00856"/>
    </source>
</evidence>
<dbReference type="Gene3D" id="1.20.140.40">
    <property type="entry name" value="Invertase/pectin methylesterase inhibitor family protein"/>
    <property type="match status" value="1"/>
</dbReference>
<dbReference type="InterPro" id="IPR034086">
    <property type="entry name" value="PMEI_plant"/>
</dbReference>
<feature type="signal peptide" evidence="4">
    <location>
        <begin position="1"/>
        <end position="26"/>
    </location>
</feature>
<feature type="domain" description="Pectinesterase inhibitor" evidence="5">
    <location>
        <begin position="32"/>
        <end position="180"/>
    </location>
</feature>
<dbReference type="NCBIfam" id="TIGR01614">
    <property type="entry name" value="PME_inhib"/>
    <property type="match status" value="1"/>
</dbReference>
<dbReference type="SUPFAM" id="SSF101148">
    <property type="entry name" value="Plant invertase/pectin methylesterase inhibitor"/>
    <property type="match status" value="1"/>
</dbReference>
<name>R0GV59_9BRAS</name>
<dbReference type="PANTHER" id="PTHR36710">
    <property type="entry name" value="PECTINESTERASE INHIBITOR-LIKE"/>
    <property type="match status" value="1"/>
</dbReference>
<protein>
    <recommendedName>
        <fullName evidence="5">Pectinesterase inhibitor domain-containing protein</fullName>
    </recommendedName>
</protein>
<dbReference type="EMBL" id="KB870812">
    <property type="protein sequence ID" value="EOA15003.1"/>
    <property type="molecule type" value="Genomic_DNA"/>
</dbReference>
<dbReference type="AlphaFoldDB" id="R0GV59"/>
<dbReference type="Proteomes" id="UP000029121">
    <property type="component" value="Unassembled WGS sequence"/>
</dbReference>
<dbReference type="SMART" id="SM00856">
    <property type="entry name" value="PMEI"/>
    <property type="match status" value="1"/>
</dbReference>
<sequence length="192" mass="21438">MVAYTKNLFLLISIVVLLLFVGSSYGRFTKKVTKSEINDICTQKDRVFDESVCFKVMESIPNPALLDYSNLAKCLVNYDSRKFLDMLKQFQALTNSTTDHSSKGSYKVCSETFDVAISNFDNALESLANKDYVTFADHVSSTVDMAGTCRDELSTVVTASPQLFKGISFVQDTSAIVLLIQKRFLCKELPIC</sequence>
<keyword evidence="2" id="KW-1015">Disulfide bond</keyword>
<dbReference type="Pfam" id="PF04043">
    <property type="entry name" value="PMEI"/>
    <property type="match status" value="1"/>
</dbReference>
<accession>R0GV59</accession>
<evidence type="ECO:0000256" key="3">
    <source>
        <dbReference type="ARBA" id="ARBA00038471"/>
    </source>
</evidence>
<evidence type="ECO:0000256" key="4">
    <source>
        <dbReference type="SAM" id="SignalP"/>
    </source>
</evidence>
<keyword evidence="1 4" id="KW-0732">Signal</keyword>
<dbReference type="GO" id="GO:0046910">
    <property type="term" value="F:pectinesterase inhibitor activity"/>
    <property type="evidence" value="ECO:0007669"/>
    <property type="project" value="InterPro"/>
</dbReference>
<dbReference type="InterPro" id="IPR035513">
    <property type="entry name" value="Invertase/methylesterase_inhib"/>
</dbReference>
<dbReference type="InterPro" id="IPR052421">
    <property type="entry name" value="PCW_Enzyme_Inhibitor"/>
</dbReference>
<dbReference type="CDD" id="cd15797">
    <property type="entry name" value="PMEI"/>
    <property type="match status" value="1"/>
</dbReference>
<keyword evidence="7" id="KW-1185">Reference proteome</keyword>
<proteinExistence type="inferred from homology"/>
<feature type="chain" id="PRO_5004351525" description="Pectinesterase inhibitor domain-containing protein" evidence="4">
    <location>
        <begin position="27"/>
        <end position="192"/>
    </location>
</feature>